<proteinExistence type="predicted"/>
<dbReference type="PROSITE" id="PS50110">
    <property type="entry name" value="RESPONSE_REGULATORY"/>
    <property type="match status" value="1"/>
</dbReference>
<dbReference type="GO" id="GO:0003677">
    <property type="term" value="F:DNA binding"/>
    <property type="evidence" value="ECO:0007669"/>
    <property type="project" value="UniProtKB-KW"/>
</dbReference>
<evidence type="ECO:0000259" key="3">
    <source>
        <dbReference type="PROSITE" id="PS50110"/>
    </source>
</evidence>
<dbReference type="AlphaFoldDB" id="A0A3B0SWG2"/>
<dbReference type="PROSITE" id="PS50043">
    <property type="entry name" value="HTH_LUXR_2"/>
    <property type="match status" value="1"/>
</dbReference>
<dbReference type="GO" id="GO:0000160">
    <property type="term" value="P:phosphorelay signal transduction system"/>
    <property type="evidence" value="ECO:0007669"/>
    <property type="project" value="InterPro"/>
</dbReference>
<evidence type="ECO:0000313" key="4">
    <source>
        <dbReference type="EMBL" id="VAW08840.1"/>
    </source>
</evidence>
<dbReference type="Gene3D" id="3.40.50.2300">
    <property type="match status" value="1"/>
</dbReference>
<accession>A0A3B0SWG2</accession>
<dbReference type="EMBL" id="UOEI01000645">
    <property type="protein sequence ID" value="VAW08840.1"/>
    <property type="molecule type" value="Genomic_DNA"/>
</dbReference>
<name>A0A3B0SWG2_9ZZZZ</name>
<evidence type="ECO:0000256" key="1">
    <source>
        <dbReference type="ARBA" id="ARBA00023125"/>
    </source>
</evidence>
<feature type="domain" description="HTH luxR-type" evidence="2">
    <location>
        <begin position="95"/>
        <end position="160"/>
    </location>
</feature>
<dbReference type="PANTHER" id="PTHR43214">
    <property type="entry name" value="TWO-COMPONENT RESPONSE REGULATOR"/>
    <property type="match status" value="1"/>
</dbReference>
<dbReference type="InterPro" id="IPR016032">
    <property type="entry name" value="Sig_transdc_resp-reg_C-effctor"/>
</dbReference>
<evidence type="ECO:0000259" key="2">
    <source>
        <dbReference type="PROSITE" id="PS50043"/>
    </source>
</evidence>
<dbReference type="SMART" id="SM00421">
    <property type="entry name" value="HTH_LUXR"/>
    <property type="match status" value="1"/>
</dbReference>
<feature type="non-terminal residue" evidence="4">
    <location>
        <position position="1"/>
    </location>
</feature>
<feature type="domain" description="Response regulatory" evidence="3">
    <location>
        <begin position="1"/>
        <end position="72"/>
    </location>
</feature>
<evidence type="ECO:0008006" key="5">
    <source>
        <dbReference type="Google" id="ProtNLM"/>
    </source>
</evidence>
<dbReference type="GO" id="GO:0006355">
    <property type="term" value="P:regulation of DNA-templated transcription"/>
    <property type="evidence" value="ECO:0007669"/>
    <property type="project" value="InterPro"/>
</dbReference>
<dbReference type="SUPFAM" id="SSF46894">
    <property type="entry name" value="C-terminal effector domain of the bipartite response regulators"/>
    <property type="match status" value="1"/>
</dbReference>
<dbReference type="InterPro" id="IPR039420">
    <property type="entry name" value="WalR-like"/>
</dbReference>
<sequence>PDGALIDVQLRSGTGDQVVIAIKKAGLSTKFLALSVSAERIDVVRMLRAGVDGYLLKDTLGVELPGLVQEMLDGGRPVSPQIAGFMLDIDETAEQSPEIEALTKREREVVRFIARGYSYRRTASAMFVSPKTIEAHMSNIFKKLGIASRHELSLEAYRSGWVPQAEGETP</sequence>
<reference evidence="4" key="1">
    <citation type="submission" date="2018-06" db="EMBL/GenBank/DDBJ databases">
        <authorList>
            <person name="Zhirakovskaya E."/>
        </authorList>
    </citation>
    <scope>NUCLEOTIDE SEQUENCE</scope>
</reference>
<dbReference type="PRINTS" id="PR00038">
    <property type="entry name" value="HTHLUXR"/>
</dbReference>
<protein>
    <recommendedName>
        <fullName evidence="5">Two-component transcriptional response regulator, LuxR family</fullName>
    </recommendedName>
</protein>
<organism evidence="4">
    <name type="scientific">hydrothermal vent metagenome</name>
    <dbReference type="NCBI Taxonomy" id="652676"/>
    <lineage>
        <taxon>unclassified sequences</taxon>
        <taxon>metagenomes</taxon>
        <taxon>ecological metagenomes</taxon>
    </lineage>
</organism>
<dbReference type="CDD" id="cd06170">
    <property type="entry name" value="LuxR_C_like"/>
    <property type="match status" value="1"/>
</dbReference>
<keyword evidence="1" id="KW-0238">DNA-binding</keyword>
<dbReference type="Pfam" id="PF00196">
    <property type="entry name" value="GerE"/>
    <property type="match status" value="1"/>
</dbReference>
<dbReference type="InterPro" id="IPR011006">
    <property type="entry name" value="CheY-like_superfamily"/>
</dbReference>
<dbReference type="InterPro" id="IPR000792">
    <property type="entry name" value="Tscrpt_reg_LuxR_C"/>
</dbReference>
<gene>
    <name evidence="4" type="ORF">MNBD_ACTINO01-421</name>
</gene>
<dbReference type="InterPro" id="IPR001789">
    <property type="entry name" value="Sig_transdc_resp-reg_receiver"/>
</dbReference>
<dbReference type="SUPFAM" id="SSF52172">
    <property type="entry name" value="CheY-like"/>
    <property type="match status" value="1"/>
</dbReference>